<dbReference type="RefSeq" id="WP_197715772.1">
    <property type="nucleotide sequence ID" value="NZ_LR130778.1"/>
</dbReference>
<evidence type="ECO:0000313" key="1">
    <source>
        <dbReference type="EMBL" id="VDN49258.1"/>
    </source>
</evidence>
<dbReference type="AlphaFoldDB" id="A0A3P7PJY7"/>
<sequence length="62" mass="6959">MMLLFLVGIGVLVYFILFSGKTSNVGLTTLGKESAEERLKTRFVNGEIDEKTYLQMKETIKG</sequence>
<dbReference type="EMBL" id="LR130778">
    <property type="protein sequence ID" value="VDN49258.1"/>
    <property type="molecule type" value="Genomic_DNA"/>
</dbReference>
<organism evidence="1 2">
    <name type="scientific">Petrocella atlantisensis</name>
    <dbReference type="NCBI Taxonomy" id="2173034"/>
    <lineage>
        <taxon>Bacteria</taxon>
        <taxon>Bacillati</taxon>
        <taxon>Bacillota</taxon>
        <taxon>Clostridia</taxon>
        <taxon>Lachnospirales</taxon>
        <taxon>Vallitaleaceae</taxon>
        <taxon>Petrocella</taxon>
    </lineage>
</organism>
<accession>A0A3P7PJY7</accession>
<dbReference type="KEGG" id="cbar:PATL70BA_3331"/>
<proteinExistence type="predicted"/>
<evidence type="ECO:0000313" key="2">
    <source>
        <dbReference type="Proteomes" id="UP000279029"/>
    </source>
</evidence>
<protein>
    <submittedName>
        <fullName evidence="1">Putative membrane protein</fullName>
    </submittedName>
</protein>
<reference evidence="1 2" key="1">
    <citation type="submission" date="2018-09" db="EMBL/GenBank/DDBJ databases">
        <authorList>
            <person name="Postec A."/>
        </authorList>
    </citation>
    <scope>NUCLEOTIDE SEQUENCE [LARGE SCALE GENOMIC DNA]</scope>
    <source>
        <strain evidence="1">70B-A</strain>
    </source>
</reference>
<gene>
    <name evidence="1" type="ORF">PATL70BA_3331</name>
</gene>
<keyword evidence="2" id="KW-1185">Reference proteome</keyword>
<name>A0A3P7PJY7_9FIRM</name>
<dbReference type="Proteomes" id="UP000279029">
    <property type="component" value="Chromosome"/>
</dbReference>